<evidence type="ECO:0000313" key="1">
    <source>
        <dbReference type="EMBL" id="KAI5649270.1"/>
    </source>
</evidence>
<dbReference type="EMBL" id="CM044708">
    <property type="protein sequence ID" value="KAI5649270.1"/>
    <property type="molecule type" value="Genomic_DNA"/>
</dbReference>
<gene>
    <name evidence="1" type="ORF">M9H77_35275</name>
</gene>
<keyword evidence="2" id="KW-1185">Reference proteome</keyword>
<reference evidence="2" key="1">
    <citation type="journal article" date="2023" name="Nat. Plants">
        <title>Single-cell RNA sequencing provides a high-resolution roadmap for understanding the multicellular compartmentation of specialized metabolism.</title>
        <authorList>
            <person name="Sun S."/>
            <person name="Shen X."/>
            <person name="Li Y."/>
            <person name="Li Y."/>
            <person name="Wang S."/>
            <person name="Li R."/>
            <person name="Zhang H."/>
            <person name="Shen G."/>
            <person name="Guo B."/>
            <person name="Wei J."/>
            <person name="Xu J."/>
            <person name="St-Pierre B."/>
            <person name="Chen S."/>
            <person name="Sun C."/>
        </authorList>
    </citation>
    <scope>NUCLEOTIDE SEQUENCE [LARGE SCALE GENOMIC DNA]</scope>
</reference>
<protein>
    <submittedName>
        <fullName evidence="1">Uncharacterized protein</fullName>
    </submittedName>
</protein>
<proteinExistence type="predicted"/>
<accession>A0ACB9ZS75</accession>
<sequence length="339" mass="37446">MFLRVNAPGLSVLPPPIPTRVRMPHDPHTPSHPGASSSLVHHLDASYMHDIHHRHIPMPPGAQYSLLILDDFLIGAFGDSPLYEEGYYNTSEQRSSYAPGFGDVQGGHSDKTTVEPKGDGEGGDVDEGQDVQESRRSEDVQCETLGPSGVGGGKKSIVKMINDDLGVRLSVSRGSDVHHRILMSVVCTSGDSARLSMEMRASCYLLSILGNSLFLNKSGLPMANYELWPIVRNLRRCNKMACGCCSIDFVMMGQRSGAVVLSNYWMRLDVMIAVEPHMLERCVRQFGRTQGIPHAPIISLVEHYRLPSTKSYVYDAVIHCVHVDHMRHIAMPPHAFHPS</sequence>
<evidence type="ECO:0000313" key="2">
    <source>
        <dbReference type="Proteomes" id="UP001060085"/>
    </source>
</evidence>
<organism evidence="1 2">
    <name type="scientific">Catharanthus roseus</name>
    <name type="common">Madagascar periwinkle</name>
    <name type="synonym">Vinca rosea</name>
    <dbReference type="NCBI Taxonomy" id="4058"/>
    <lineage>
        <taxon>Eukaryota</taxon>
        <taxon>Viridiplantae</taxon>
        <taxon>Streptophyta</taxon>
        <taxon>Embryophyta</taxon>
        <taxon>Tracheophyta</taxon>
        <taxon>Spermatophyta</taxon>
        <taxon>Magnoliopsida</taxon>
        <taxon>eudicotyledons</taxon>
        <taxon>Gunneridae</taxon>
        <taxon>Pentapetalae</taxon>
        <taxon>asterids</taxon>
        <taxon>lamiids</taxon>
        <taxon>Gentianales</taxon>
        <taxon>Apocynaceae</taxon>
        <taxon>Rauvolfioideae</taxon>
        <taxon>Vinceae</taxon>
        <taxon>Catharanthinae</taxon>
        <taxon>Catharanthus</taxon>
    </lineage>
</organism>
<name>A0ACB9ZS75_CATRO</name>
<comment type="caution">
    <text evidence="1">The sequence shown here is derived from an EMBL/GenBank/DDBJ whole genome shotgun (WGS) entry which is preliminary data.</text>
</comment>
<dbReference type="Proteomes" id="UP001060085">
    <property type="component" value="Linkage Group LG08"/>
</dbReference>